<accession>A0A1D7VZ13</accession>
<evidence type="ECO:0000313" key="4">
    <source>
        <dbReference type="EMBL" id="AOP52005.1"/>
    </source>
</evidence>
<dbReference type="Gene3D" id="3.40.50.150">
    <property type="entry name" value="Vaccinia Virus protein VP39"/>
    <property type="match status" value="1"/>
</dbReference>
<dbReference type="OrthoDB" id="9813719at2"/>
<keyword evidence="1 3" id="KW-0808">Transferase</keyword>
<dbReference type="InterPro" id="IPR029063">
    <property type="entry name" value="SAM-dependent_MTases_sf"/>
</dbReference>
<dbReference type="Pfam" id="PF00145">
    <property type="entry name" value="DNA_methylase"/>
    <property type="match status" value="1"/>
</dbReference>
<dbReference type="Gene3D" id="3.90.120.10">
    <property type="entry name" value="DNA Methylase, subunit A, domain 2"/>
    <property type="match status" value="1"/>
</dbReference>
<dbReference type="PANTHER" id="PTHR10629:SF52">
    <property type="entry name" value="DNA (CYTOSINE-5)-METHYLTRANSFERASE 1"/>
    <property type="match status" value="1"/>
</dbReference>
<evidence type="ECO:0000256" key="1">
    <source>
        <dbReference type="PROSITE-ProRule" id="PRU01016"/>
    </source>
</evidence>
<dbReference type="EMBL" id="CP017150">
    <property type="protein sequence ID" value="AOP52005.1"/>
    <property type="molecule type" value="Genomic_DNA"/>
</dbReference>
<dbReference type="AlphaFoldDB" id="A0A1D7VZ13"/>
<dbReference type="GO" id="GO:0003886">
    <property type="term" value="F:DNA (cytosine-5-)-methyltransferase activity"/>
    <property type="evidence" value="ECO:0007669"/>
    <property type="project" value="UniProtKB-EC"/>
</dbReference>
<dbReference type="InterPro" id="IPR018117">
    <property type="entry name" value="C5_DNA_meth_AS"/>
</dbReference>
<keyword evidence="1" id="KW-0949">S-adenosyl-L-methionine</keyword>
<dbReference type="EC" id="2.1.1.37" evidence="3"/>
<evidence type="ECO:0000313" key="5">
    <source>
        <dbReference type="Proteomes" id="UP000094793"/>
    </source>
</evidence>
<keyword evidence="1 3" id="KW-0489">Methyltransferase</keyword>
<dbReference type="GO" id="GO:0044027">
    <property type="term" value="P:negative regulation of gene expression via chromosomal CpG island methylation"/>
    <property type="evidence" value="ECO:0007669"/>
    <property type="project" value="TreeGrafter"/>
</dbReference>
<dbReference type="GO" id="GO:0003677">
    <property type="term" value="F:DNA binding"/>
    <property type="evidence" value="ECO:0007669"/>
    <property type="project" value="TreeGrafter"/>
</dbReference>
<dbReference type="InterPro" id="IPR031303">
    <property type="entry name" value="C5_meth_CS"/>
</dbReference>
<dbReference type="PANTHER" id="PTHR10629">
    <property type="entry name" value="CYTOSINE-SPECIFIC METHYLTRANSFERASE"/>
    <property type="match status" value="1"/>
</dbReference>
<evidence type="ECO:0000256" key="2">
    <source>
        <dbReference type="RuleBase" id="RU000416"/>
    </source>
</evidence>
<dbReference type="InterPro" id="IPR001525">
    <property type="entry name" value="C5_MeTfrase"/>
</dbReference>
<evidence type="ECO:0000256" key="3">
    <source>
        <dbReference type="RuleBase" id="RU000417"/>
    </source>
</evidence>
<comment type="similarity">
    <text evidence="1 2">Belongs to the class I-like SAM-binding methyltransferase superfamily. C5-methyltransferase family.</text>
</comment>
<reference evidence="5" key="1">
    <citation type="submission" date="2016-09" db="EMBL/GenBank/DDBJ databases">
        <title>Complete Genome Sequence of Brevibacterium linens SMQ-1335.</title>
        <authorList>
            <person name="de Melo A.G."/>
            <person name="Labrie S.J."/>
            <person name="Dumaresq J."/>
            <person name="Roberts R.J."/>
            <person name="Tremblay D.M."/>
            <person name="Moineau S."/>
        </authorList>
    </citation>
    <scope>NUCLEOTIDE SEQUENCE [LARGE SCALE GENOMIC DNA]</scope>
    <source>
        <strain evidence="5">SMQ-1335</strain>
    </source>
</reference>
<dbReference type="InterPro" id="IPR050390">
    <property type="entry name" value="C5-Methyltransferase"/>
</dbReference>
<sequence length="379" mass="41681">MMDTITVLDLFTGAGGLTQGWLDAAEETGNTTEIVGSVELDATAAMTYAENFGATGQFVGPIEEWLREVKTPEAEVILGGPPCQGFSALGKRDINDVRNILWKWYAETIVRARPKYFVVENVLPFLKSAEFEAFKKSTEKGGILEGYELEAQQLAAPLFGSPQNRKRAVVIGRRKDVPPVASPVVTHPAESDWVSVGQAFKDIPSLVDGIHLPERRTSSGTAGPFQTSELHLGRTYTRKSLERFAWIPKGGNRFDIPEELLAPCWRKSPTGYSDVMGRLREDKPSVTIRTEFDKPEKGRYLHPTANRAITHREAARLQGFPNDFKWFGSKQKIAKQLGNAVPVQLAKAVSKSVISAVQNARTYTSTSTDNSKILSADAG</sequence>
<dbReference type="GO" id="GO:0032259">
    <property type="term" value="P:methylation"/>
    <property type="evidence" value="ECO:0007669"/>
    <property type="project" value="UniProtKB-KW"/>
</dbReference>
<dbReference type="PROSITE" id="PS00094">
    <property type="entry name" value="C5_MTASE_1"/>
    <property type="match status" value="1"/>
</dbReference>
<dbReference type="PROSITE" id="PS00095">
    <property type="entry name" value="C5_MTASE_2"/>
    <property type="match status" value="1"/>
</dbReference>
<name>A0A1D7VZ13_BREAU</name>
<proteinExistence type="inferred from homology"/>
<dbReference type="KEGG" id="blin:BLSMQ_0287"/>
<comment type="catalytic activity">
    <reaction evidence="3">
        <text>a 2'-deoxycytidine in DNA + S-adenosyl-L-methionine = a 5-methyl-2'-deoxycytidine in DNA + S-adenosyl-L-homocysteine + H(+)</text>
        <dbReference type="Rhea" id="RHEA:13681"/>
        <dbReference type="Rhea" id="RHEA-COMP:11369"/>
        <dbReference type="Rhea" id="RHEA-COMP:11370"/>
        <dbReference type="ChEBI" id="CHEBI:15378"/>
        <dbReference type="ChEBI" id="CHEBI:57856"/>
        <dbReference type="ChEBI" id="CHEBI:59789"/>
        <dbReference type="ChEBI" id="CHEBI:85452"/>
        <dbReference type="ChEBI" id="CHEBI:85454"/>
        <dbReference type="EC" id="2.1.1.37"/>
    </reaction>
</comment>
<dbReference type="PRINTS" id="PR00105">
    <property type="entry name" value="C5METTRFRASE"/>
</dbReference>
<gene>
    <name evidence="4" type="ORF">BLSMQ_0287</name>
</gene>
<dbReference type="RefSeq" id="WP_069599264.1">
    <property type="nucleotide sequence ID" value="NZ_CP017150.1"/>
</dbReference>
<dbReference type="PATRIC" id="fig|1703.10.peg.300"/>
<dbReference type="SUPFAM" id="SSF53335">
    <property type="entry name" value="S-adenosyl-L-methionine-dependent methyltransferases"/>
    <property type="match status" value="1"/>
</dbReference>
<organism evidence="4 5">
    <name type="scientific">Brevibacterium aurantiacum</name>
    <dbReference type="NCBI Taxonomy" id="273384"/>
    <lineage>
        <taxon>Bacteria</taxon>
        <taxon>Bacillati</taxon>
        <taxon>Actinomycetota</taxon>
        <taxon>Actinomycetes</taxon>
        <taxon>Micrococcales</taxon>
        <taxon>Brevibacteriaceae</taxon>
        <taxon>Brevibacterium</taxon>
    </lineage>
</organism>
<dbReference type="Proteomes" id="UP000094793">
    <property type="component" value="Chromosome"/>
</dbReference>
<feature type="active site" evidence="1">
    <location>
        <position position="83"/>
    </location>
</feature>
<dbReference type="NCBIfam" id="TIGR00675">
    <property type="entry name" value="dcm"/>
    <property type="match status" value="1"/>
</dbReference>
<dbReference type="PROSITE" id="PS51679">
    <property type="entry name" value="SAM_MT_C5"/>
    <property type="match status" value="1"/>
</dbReference>
<protein>
    <recommendedName>
        <fullName evidence="3">Cytosine-specific methyltransferase</fullName>
        <ecNumber evidence="3">2.1.1.37</ecNumber>
    </recommendedName>
</protein>